<organism evidence="1 2">
    <name type="scientific">Megaselia scalaris</name>
    <name type="common">Humpbacked fly</name>
    <name type="synonym">Phora scalaris</name>
    <dbReference type="NCBI Taxonomy" id="36166"/>
    <lineage>
        <taxon>Eukaryota</taxon>
        <taxon>Metazoa</taxon>
        <taxon>Ecdysozoa</taxon>
        <taxon>Arthropoda</taxon>
        <taxon>Hexapoda</taxon>
        <taxon>Insecta</taxon>
        <taxon>Pterygota</taxon>
        <taxon>Neoptera</taxon>
        <taxon>Endopterygota</taxon>
        <taxon>Diptera</taxon>
        <taxon>Brachycera</taxon>
        <taxon>Muscomorpha</taxon>
        <taxon>Platypezoidea</taxon>
        <taxon>Phoridae</taxon>
        <taxon>Megaseliini</taxon>
        <taxon>Megaselia</taxon>
    </lineage>
</organism>
<evidence type="ECO:0000313" key="1">
    <source>
        <dbReference type="EnsemblMetazoa" id="MESCA006287-PA"/>
    </source>
</evidence>
<dbReference type="EnsemblMetazoa" id="MESCA006287-RA">
    <property type="protein sequence ID" value="MESCA006287-PA"/>
    <property type="gene ID" value="MESCA006287"/>
</dbReference>
<name>T1GRK2_MEGSC</name>
<dbReference type="AlphaFoldDB" id="T1GRK2"/>
<accession>T1GRK2</accession>
<reference evidence="1" key="2">
    <citation type="submission" date="2015-06" db="UniProtKB">
        <authorList>
            <consortium name="EnsemblMetazoa"/>
        </authorList>
    </citation>
    <scope>IDENTIFICATION</scope>
</reference>
<dbReference type="Proteomes" id="UP000015102">
    <property type="component" value="Unassembled WGS sequence"/>
</dbReference>
<dbReference type="HOGENOM" id="CLU_2624841_0_0_1"/>
<sequence>MSEQCQYFFECFVFGLRNLLIGKPIPTVKFAIQLTRTAMAMALGLGPCENNSAVIIHGIEPGPRAKNITKAKTETTER</sequence>
<protein>
    <submittedName>
        <fullName evidence="1">Uncharacterized protein</fullName>
    </submittedName>
</protein>
<reference evidence="2" key="1">
    <citation type="submission" date="2013-02" db="EMBL/GenBank/DDBJ databases">
        <authorList>
            <person name="Hughes D."/>
        </authorList>
    </citation>
    <scope>NUCLEOTIDE SEQUENCE</scope>
    <source>
        <strain>Durham</strain>
        <strain evidence="2">NC isolate 2 -- Noor lab</strain>
    </source>
</reference>
<evidence type="ECO:0000313" key="2">
    <source>
        <dbReference type="Proteomes" id="UP000015102"/>
    </source>
</evidence>
<proteinExistence type="predicted"/>
<dbReference type="EMBL" id="CAQQ02187085">
    <property type="status" value="NOT_ANNOTATED_CDS"/>
    <property type="molecule type" value="Genomic_DNA"/>
</dbReference>
<keyword evidence="2" id="KW-1185">Reference proteome</keyword>
<dbReference type="EMBL" id="CAQQ02187084">
    <property type="status" value="NOT_ANNOTATED_CDS"/>
    <property type="molecule type" value="Genomic_DNA"/>
</dbReference>